<protein>
    <submittedName>
        <fullName evidence="2">Uncharacterized protein</fullName>
    </submittedName>
</protein>
<reference evidence="2" key="1">
    <citation type="submission" date="2020-11" db="EMBL/GenBank/DDBJ databases">
        <authorList>
            <consortium name="DOE Joint Genome Institute"/>
            <person name="Ahrendt S."/>
            <person name="Riley R."/>
            <person name="Andreopoulos W."/>
            <person name="Labutti K."/>
            <person name="Pangilinan J."/>
            <person name="Ruiz-Duenas F.J."/>
            <person name="Barrasa J.M."/>
            <person name="Sanchez-Garcia M."/>
            <person name="Camarero S."/>
            <person name="Miyauchi S."/>
            <person name="Serrano A."/>
            <person name="Linde D."/>
            <person name="Babiker R."/>
            <person name="Drula E."/>
            <person name="Ayuso-Fernandez I."/>
            <person name="Pacheco R."/>
            <person name="Padilla G."/>
            <person name="Ferreira P."/>
            <person name="Barriuso J."/>
            <person name="Kellner H."/>
            <person name="Castanera R."/>
            <person name="Alfaro M."/>
            <person name="Ramirez L."/>
            <person name="Pisabarro A.G."/>
            <person name="Kuo A."/>
            <person name="Tritt A."/>
            <person name="Lipzen A."/>
            <person name="He G."/>
            <person name="Yan M."/>
            <person name="Ng V."/>
            <person name="Cullen D."/>
            <person name="Martin F."/>
            <person name="Rosso M.-N."/>
            <person name="Henrissat B."/>
            <person name="Hibbett D."/>
            <person name="Martinez A.T."/>
            <person name="Grigoriev I.V."/>
        </authorList>
    </citation>
    <scope>NUCLEOTIDE SEQUENCE</scope>
    <source>
        <strain evidence="2">AH 40177</strain>
    </source>
</reference>
<evidence type="ECO:0000256" key="1">
    <source>
        <dbReference type="SAM" id="MobiDB-lite"/>
    </source>
</evidence>
<proteinExistence type="predicted"/>
<gene>
    <name evidence="2" type="ORF">BDP27DRAFT_1322777</name>
</gene>
<sequence length="120" mass="13790">MEVDYPSMTPSIQPDSVEEPLTPSPSVPEIRMKGFSWYEPEPDRIVVTDLDSSDDEEEKETEPAVVLPALLDRIRQREQDQSIPLPLLPDQQALVLYQPVKKLPEVEEEKERSVDMMDIE</sequence>
<name>A0A9P5PZX2_9AGAR</name>
<keyword evidence="3" id="KW-1185">Reference proteome</keyword>
<organism evidence="2 3">
    <name type="scientific">Rhodocollybia butyracea</name>
    <dbReference type="NCBI Taxonomy" id="206335"/>
    <lineage>
        <taxon>Eukaryota</taxon>
        <taxon>Fungi</taxon>
        <taxon>Dikarya</taxon>
        <taxon>Basidiomycota</taxon>
        <taxon>Agaricomycotina</taxon>
        <taxon>Agaricomycetes</taxon>
        <taxon>Agaricomycetidae</taxon>
        <taxon>Agaricales</taxon>
        <taxon>Marasmiineae</taxon>
        <taxon>Omphalotaceae</taxon>
        <taxon>Rhodocollybia</taxon>
    </lineage>
</organism>
<dbReference type="OrthoDB" id="1702480at2759"/>
<dbReference type="Proteomes" id="UP000772434">
    <property type="component" value="Unassembled WGS sequence"/>
</dbReference>
<comment type="caution">
    <text evidence="2">The sequence shown here is derived from an EMBL/GenBank/DDBJ whole genome shotgun (WGS) entry which is preliminary data.</text>
</comment>
<evidence type="ECO:0000313" key="2">
    <source>
        <dbReference type="EMBL" id="KAF9071095.1"/>
    </source>
</evidence>
<accession>A0A9P5PZX2</accession>
<dbReference type="EMBL" id="JADNRY010000035">
    <property type="protein sequence ID" value="KAF9071095.1"/>
    <property type="molecule type" value="Genomic_DNA"/>
</dbReference>
<evidence type="ECO:0000313" key="3">
    <source>
        <dbReference type="Proteomes" id="UP000772434"/>
    </source>
</evidence>
<dbReference type="AlphaFoldDB" id="A0A9P5PZX2"/>
<feature type="region of interest" description="Disordered" evidence="1">
    <location>
        <begin position="1"/>
        <end position="28"/>
    </location>
</feature>